<keyword evidence="2 6" id="KW-0489">Methyltransferase</keyword>
<dbReference type="Proteomes" id="UP001239680">
    <property type="component" value="Unassembled WGS sequence"/>
</dbReference>
<dbReference type="EMBL" id="JAVDBT010000018">
    <property type="protein sequence ID" value="MDQ2067885.1"/>
    <property type="molecule type" value="Genomic_DNA"/>
</dbReference>
<comment type="caution">
    <text evidence="6">The sequence shown here is derived from an EMBL/GenBank/DDBJ whole genome shotgun (WGS) entry which is preliminary data.</text>
</comment>
<dbReference type="GO" id="GO:0008168">
    <property type="term" value="F:methyltransferase activity"/>
    <property type="evidence" value="ECO:0007669"/>
    <property type="project" value="UniProtKB-KW"/>
</dbReference>
<evidence type="ECO:0000256" key="3">
    <source>
        <dbReference type="ARBA" id="ARBA00022679"/>
    </source>
</evidence>
<protein>
    <recommendedName>
        <fullName evidence="4">Methyltransferase</fullName>
        <ecNumber evidence="4">2.1.1.-</ecNumber>
    </recommendedName>
</protein>
<dbReference type="Gene3D" id="3.20.20.480">
    <property type="entry name" value="Trimethylamine methyltransferase-like"/>
    <property type="match status" value="1"/>
</dbReference>
<name>A0ABU0W352_9RHOB</name>
<keyword evidence="7" id="KW-1185">Reference proteome</keyword>
<dbReference type="GO" id="GO:0032259">
    <property type="term" value="P:methylation"/>
    <property type="evidence" value="ECO:0007669"/>
    <property type="project" value="UniProtKB-KW"/>
</dbReference>
<gene>
    <name evidence="6" type="ORF">Q9295_16035</name>
</gene>
<dbReference type="PIRSF" id="PIRSF037567">
    <property type="entry name" value="MTTB_MeTrfase"/>
    <property type="match status" value="1"/>
</dbReference>
<dbReference type="Pfam" id="PF06253">
    <property type="entry name" value="MTTB"/>
    <property type="match status" value="1"/>
</dbReference>
<keyword evidence="3 4" id="KW-0808">Transferase</keyword>
<accession>A0ABU0W352</accession>
<evidence type="ECO:0000256" key="1">
    <source>
        <dbReference type="ARBA" id="ARBA00007137"/>
    </source>
</evidence>
<comment type="similarity">
    <text evidence="1 4">Belongs to the trimethylamine methyltransferase family.</text>
</comment>
<evidence type="ECO:0000313" key="7">
    <source>
        <dbReference type="Proteomes" id="UP001239680"/>
    </source>
</evidence>
<sequence>MTAEETSGSRRGARRAKTSRGGGRILQLPWRDLELPFAPLQIVGEEQIEAIHRTSMRILSELGIRVLSTKVMDLFEKAGALVDRETGTIRVGEEIVAEALKTVPASFTLTGRTPSKRLTIGGKHMVFGLVAGPPNVHDCINGRRTGNMKDYENFTRLAHHFNCIHIIGNQVAAPQELPANNRHLDTYRVNLTLSDLSFHCTAIGRGRAMDGINMMTIARGITPEQMAQDPGVITIISVNSPRLLDGEMADGLIAMAEHGQPVSITPFTLMGAMTPVSLPAALAQQNAEALFGVTLTQLVRKGAPVMYGAFTSNVDMKSGAPAFGTPENTKANLISGQLARRYKIPYRTSNANASNTVDLQAAYETSMATWGAVGGGANMIYHAAGWMEGGLTASYEKLILDVEILQNMMEVMRPIDFSEDELGFETIGSVPTGGHFFGTDHTLQRYETAFYQPMLSDWTNYGAWEAAGSKDALTRATALWQRALEEYEEPAMDPAIREELDAYVARRREDIGFGEP</sequence>
<dbReference type="InterPro" id="IPR010426">
    <property type="entry name" value="MTTB_MeTrfase"/>
</dbReference>
<evidence type="ECO:0000256" key="2">
    <source>
        <dbReference type="ARBA" id="ARBA00022603"/>
    </source>
</evidence>
<evidence type="ECO:0000256" key="5">
    <source>
        <dbReference type="SAM" id="MobiDB-lite"/>
    </source>
</evidence>
<evidence type="ECO:0000313" key="6">
    <source>
        <dbReference type="EMBL" id="MDQ2067885.1"/>
    </source>
</evidence>
<organism evidence="6 7">
    <name type="scientific">Pseudogemmobacter lacusdianii</name>
    <dbReference type="NCBI Taxonomy" id="3069608"/>
    <lineage>
        <taxon>Bacteria</taxon>
        <taxon>Pseudomonadati</taxon>
        <taxon>Pseudomonadota</taxon>
        <taxon>Alphaproteobacteria</taxon>
        <taxon>Rhodobacterales</taxon>
        <taxon>Paracoccaceae</taxon>
        <taxon>Pseudogemmobacter</taxon>
    </lineage>
</organism>
<dbReference type="InterPro" id="IPR038601">
    <property type="entry name" value="MttB-like_sf"/>
</dbReference>
<proteinExistence type="inferred from homology"/>
<evidence type="ECO:0000256" key="4">
    <source>
        <dbReference type="PIRNR" id="PIRNR037567"/>
    </source>
</evidence>
<dbReference type="EC" id="2.1.1.-" evidence="4"/>
<feature type="region of interest" description="Disordered" evidence="5">
    <location>
        <begin position="1"/>
        <end position="20"/>
    </location>
</feature>
<reference evidence="6 7" key="1">
    <citation type="submission" date="2023-08" db="EMBL/GenBank/DDBJ databases">
        <title>Characterization of two Paracoccaceae strains isolated from Phycosphere and proposal of Xinfangfangia lacusdiani sp. nov.</title>
        <authorList>
            <person name="Deng Y."/>
            <person name="Zhang Y.Q."/>
        </authorList>
    </citation>
    <scope>NUCLEOTIDE SEQUENCE [LARGE SCALE GENOMIC DNA]</scope>
    <source>
        <strain evidence="6 7">CPCC 101601</strain>
    </source>
</reference>
<dbReference type="RefSeq" id="WP_306681596.1">
    <property type="nucleotide sequence ID" value="NZ_JAVDBT010000018.1"/>
</dbReference>